<dbReference type="PROSITE" id="PS50943">
    <property type="entry name" value="HTH_CROC1"/>
    <property type="match status" value="1"/>
</dbReference>
<dbReference type="InterPro" id="IPR010982">
    <property type="entry name" value="Lambda_DNA-bd_dom_sf"/>
</dbReference>
<comment type="caution">
    <text evidence="2">The sequence shown here is derived from an EMBL/GenBank/DDBJ whole genome shotgun (WGS) entry which is preliminary data.</text>
</comment>
<evidence type="ECO:0000313" key="3">
    <source>
        <dbReference type="Proteomes" id="UP000267017"/>
    </source>
</evidence>
<dbReference type="CDD" id="cd00093">
    <property type="entry name" value="HTH_XRE"/>
    <property type="match status" value="1"/>
</dbReference>
<dbReference type="SUPFAM" id="SSF47413">
    <property type="entry name" value="lambda repressor-like DNA-binding domains"/>
    <property type="match status" value="1"/>
</dbReference>
<keyword evidence="3" id="KW-1185">Reference proteome</keyword>
<dbReference type="InterPro" id="IPR011990">
    <property type="entry name" value="TPR-like_helical_dom_sf"/>
</dbReference>
<protein>
    <submittedName>
        <fullName evidence="2">XRE family transcriptional regulator</fullName>
    </submittedName>
</protein>
<dbReference type="SUPFAM" id="SSF48452">
    <property type="entry name" value="TPR-like"/>
    <property type="match status" value="1"/>
</dbReference>
<dbReference type="InterPro" id="IPR001387">
    <property type="entry name" value="Cro/C1-type_HTH"/>
</dbReference>
<dbReference type="GO" id="GO:0003677">
    <property type="term" value="F:DNA binding"/>
    <property type="evidence" value="ECO:0007669"/>
    <property type="project" value="InterPro"/>
</dbReference>
<evidence type="ECO:0000313" key="2">
    <source>
        <dbReference type="EMBL" id="RRJ66843.1"/>
    </source>
</evidence>
<proteinExistence type="predicted"/>
<dbReference type="Gene3D" id="1.10.260.40">
    <property type="entry name" value="lambda repressor-like DNA-binding domains"/>
    <property type="match status" value="1"/>
</dbReference>
<dbReference type="EMBL" id="RRCN01000001">
    <property type="protein sequence ID" value="RRJ66843.1"/>
    <property type="molecule type" value="Genomic_DNA"/>
</dbReference>
<evidence type="ECO:0000259" key="1">
    <source>
        <dbReference type="PROSITE" id="PS50943"/>
    </source>
</evidence>
<organism evidence="2 3">
    <name type="scientific">Paenibacillus oralis</name>
    <dbReference type="NCBI Taxonomy" id="2490856"/>
    <lineage>
        <taxon>Bacteria</taxon>
        <taxon>Bacillati</taxon>
        <taxon>Bacillota</taxon>
        <taxon>Bacilli</taxon>
        <taxon>Bacillales</taxon>
        <taxon>Paenibacillaceae</taxon>
        <taxon>Paenibacillus</taxon>
    </lineage>
</organism>
<feature type="domain" description="HTH cro/C1-type" evidence="1">
    <location>
        <begin position="11"/>
        <end position="65"/>
    </location>
</feature>
<sequence>MRHAATILTEINEYMQKHELNLTRFAKEAGINTGTVSAILNGNRPLAVEQLERLTKAMGHPRGHFYEKYIREYLYETNPDWRRVGPLIRHCAELDKLDSIREIVGLLLDYLFYAPLLFDLAEEFYEEGKYAAAEILYENVAMSERNQHSERLAMCQYRLFLIRQGTDQELNYQAAIQFEPFVERLDEMDQLDALRDLASAYRALRRWDKVEKIIQMLELKAKICYFSERHQRAGALRKTSRPLFYYLAYTYLLRSNVCELRGDYEQALRFNQLYIDLSWVKENDKETQHWKNQFQEWGHVNTLLIRLSSGDVSVLPDYVANIEPRKDEIVLSLLNIMEAANRYDFKVDDVLQCFEEEIKSIATQPKALGVYSQQMISDRVSRLLIELAAYYLRKGKYSEGFKYLIDSLEKYCSLNINTRSSLIKYVELFERYKSFASPQVAAAYQDLIDTLK</sequence>
<reference evidence="2 3" key="1">
    <citation type="submission" date="2018-11" db="EMBL/GenBank/DDBJ databases">
        <title>Genome sequencing of Paenibacillus sp. KCOM 3021 (= ChDC PVNT-B20).</title>
        <authorList>
            <person name="Kook J.-K."/>
            <person name="Park S.-N."/>
            <person name="Lim Y.K."/>
        </authorList>
    </citation>
    <scope>NUCLEOTIDE SEQUENCE [LARGE SCALE GENOMIC DNA]</scope>
    <source>
        <strain evidence="2 3">KCOM 3021</strain>
    </source>
</reference>
<dbReference type="Proteomes" id="UP000267017">
    <property type="component" value="Unassembled WGS sequence"/>
</dbReference>
<dbReference type="AlphaFoldDB" id="A0A3P3UEH6"/>
<dbReference type="RefSeq" id="WP_128634628.1">
    <property type="nucleotide sequence ID" value="NZ_RRCN01000001.1"/>
</dbReference>
<dbReference type="OrthoDB" id="2530682at2"/>
<dbReference type="SMART" id="SM00530">
    <property type="entry name" value="HTH_XRE"/>
    <property type="match status" value="1"/>
</dbReference>
<accession>A0A3P3UEH6</accession>
<name>A0A3P3UEH6_9BACL</name>
<gene>
    <name evidence="2" type="ORF">EHV15_30875</name>
</gene>